<evidence type="ECO:0000313" key="1">
    <source>
        <dbReference type="EMBL" id="KRY61737.1"/>
    </source>
</evidence>
<accession>A0A0V1DJB9</accession>
<organism evidence="1 2">
    <name type="scientific">Trichinella pseudospiralis</name>
    <name type="common">Parasitic roundworm</name>
    <dbReference type="NCBI Taxonomy" id="6337"/>
    <lineage>
        <taxon>Eukaryota</taxon>
        <taxon>Metazoa</taxon>
        <taxon>Ecdysozoa</taxon>
        <taxon>Nematoda</taxon>
        <taxon>Enoplea</taxon>
        <taxon>Dorylaimia</taxon>
        <taxon>Trichinellida</taxon>
        <taxon>Trichinellidae</taxon>
        <taxon>Trichinella</taxon>
    </lineage>
</organism>
<comment type="caution">
    <text evidence="1">The sequence shown here is derived from an EMBL/GenBank/DDBJ whole genome shotgun (WGS) entry which is preliminary data.</text>
</comment>
<proteinExistence type="predicted"/>
<protein>
    <submittedName>
        <fullName evidence="1">Uncharacterized protein</fullName>
    </submittedName>
</protein>
<reference evidence="1 2" key="1">
    <citation type="submission" date="2015-01" db="EMBL/GenBank/DDBJ databases">
        <title>Evolution of Trichinella species and genotypes.</title>
        <authorList>
            <person name="Korhonen P.K."/>
            <person name="Edoardo P."/>
            <person name="Giuseppe L.R."/>
            <person name="Gasser R.B."/>
        </authorList>
    </citation>
    <scope>NUCLEOTIDE SEQUENCE [LARGE SCALE GENOMIC DNA]</scope>
    <source>
        <strain evidence="1">ISS470</strain>
    </source>
</reference>
<sequence>MCNEKFKSNLLQNYCIVWAIFGKTSKSIVQKISKISRKCCFFKSGQNGY</sequence>
<dbReference type="EMBL" id="JYDT01004332">
    <property type="protein sequence ID" value="KRY61737.1"/>
    <property type="molecule type" value="Genomic_DNA"/>
</dbReference>
<gene>
    <name evidence="1" type="ORF">T4D_4289</name>
</gene>
<dbReference type="Proteomes" id="UP000054995">
    <property type="component" value="Unassembled WGS sequence"/>
</dbReference>
<dbReference type="AlphaFoldDB" id="A0A0V1DJB9"/>
<keyword evidence="2" id="KW-1185">Reference proteome</keyword>
<name>A0A0V1DJB9_TRIPS</name>
<evidence type="ECO:0000313" key="2">
    <source>
        <dbReference type="Proteomes" id="UP000054995"/>
    </source>
</evidence>